<feature type="transmembrane region" description="Helical" evidence="2">
    <location>
        <begin position="320"/>
        <end position="338"/>
    </location>
</feature>
<evidence type="ECO:0000256" key="1">
    <source>
        <dbReference type="SAM" id="MobiDB-lite"/>
    </source>
</evidence>
<feature type="compositionally biased region" description="Basic residues" evidence="1">
    <location>
        <begin position="747"/>
        <end position="756"/>
    </location>
</feature>
<gene>
    <name evidence="3" type="ORF">PCOR1329_LOCUS69317</name>
</gene>
<dbReference type="EMBL" id="CAUYUJ010019092">
    <property type="protein sequence ID" value="CAK0888545.1"/>
    <property type="molecule type" value="Genomic_DNA"/>
</dbReference>
<keyword evidence="2" id="KW-1133">Transmembrane helix</keyword>
<feature type="transmembrane region" description="Helical" evidence="2">
    <location>
        <begin position="408"/>
        <end position="429"/>
    </location>
</feature>
<keyword evidence="2" id="KW-0472">Membrane</keyword>
<proteinExistence type="predicted"/>
<keyword evidence="4" id="KW-1185">Reference proteome</keyword>
<keyword evidence="2" id="KW-0812">Transmembrane</keyword>
<feature type="region of interest" description="Disordered" evidence="1">
    <location>
        <begin position="492"/>
        <end position="534"/>
    </location>
</feature>
<protein>
    <submittedName>
        <fullName evidence="3">Uncharacterized protein</fullName>
    </submittedName>
</protein>
<feature type="transmembrane region" description="Helical" evidence="2">
    <location>
        <begin position="367"/>
        <end position="388"/>
    </location>
</feature>
<organism evidence="3 4">
    <name type="scientific">Prorocentrum cordatum</name>
    <dbReference type="NCBI Taxonomy" id="2364126"/>
    <lineage>
        <taxon>Eukaryota</taxon>
        <taxon>Sar</taxon>
        <taxon>Alveolata</taxon>
        <taxon>Dinophyceae</taxon>
        <taxon>Prorocentrales</taxon>
        <taxon>Prorocentraceae</taxon>
        <taxon>Prorocentrum</taxon>
    </lineage>
</organism>
<comment type="caution">
    <text evidence="3">The sequence shown here is derived from an EMBL/GenBank/DDBJ whole genome shotgun (WGS) entry which is preliminary data.</text>
</comment>
<sequence>MLSKEMVANPLVVTLEGTDKVRPTETLNYVLQLRFCSLHAPICRMFSVDWLLRLQLHLKSGRRHSMQMPHDMSTLDLRRRWRTSPKRCAWPHRRCTTVPTRSKSWKKRFVKHVININKQKVSTVMRSRRSVMPMIPLLVSLRKRGFMPSGRSMRRPQRRPRLPARPMRCLRSMRRLVKVPHPRVVAQLRLVERHLLLYLHNHVNNLPYGLVARFAEMQKQIYDSAQSDAGSDAGSEAGDFSPERADELAALKKRSMEGAMADADQTRMENLMFEKAHTRAAKRIRRVQREVGAGFKELFKAAVAVYCATGSIWDTFARDVFVSLLCNTFAALPAWALLRQGKKRLATRIKSKPQEDEQIRKWNQQDLSTLGISGILVLFNILFTIVFIANVSDLDKNRWLLRTVSRSVLAWVVLPAVVALLWTVVAYGMQRSPDFAKRLLEQLRKQLEPPRQFTEIEKKFWNWASSFANPLRLNEESGRPYWVPAPPAPPLDFRSGRAPAPPPMPPPGPAPGAVAPGGWPGHAGPPAGPPAGPAFAPPAPPVVYPESGPAFESLTRLGTPELPQFWEWVTQLRSAAVAEAPPDNNIVGLPMEDPMRRPFTDSFRDRESYVTPDSPGFFGHPGFGGDGQDQFWDWAGDTSGFEEPAPSIPQPSPGFMAEDEFWTWATGLARVQSLEALEQDEETDNQFWDWVSSLGSGCRAWRRWRTLGGRCRTRRCPRHPWTSPWWTSRRRPCSTSTPRPTAAAPRAGRRGPRRWCPRCPRTSCRSSCRRRERGPRCCRHRGRRRWR</sequence>
<evidence type="ECO:0000313" key="3">
    <source>
        <dbReference type="EMBL" id="CAK0888545.1"/>
    </source>
</evidence>
<feature type="compositionally biased region" description="Low complexity" evidence="1">
    <location>
        <begin position="733"/>
        <end position="746"/>
    </location>
</feature>
<name>A0ABN9WSS5_9DINO</name>
<feature type="region of interest" description="Disordered" evidence="1">
    <location>
        <begin position="729"/>
        <end position="760"/>
    </location>
</feature>
<feature type="compositionally biased region" description="Pro residues" evidence="1">
    <location>
        <begin position="499"/>
        <end position="510"/>
    </location>
</feature>
<feature type="compositionally biased region" description="Low complexity" evidence="1">
    <location>
        <begin position="511"/>
        <end position="525"/>
    </location>
</feature>
<reference evidence="3" key="1">
    <citation type="submission" date="2023-10" db="EMBL/GenBank/DDBJ databases">
        <authorList>
            <person name="Chen Y."/>
            <person name="Shah S."/>
            <person name="Dougan E. K."/>
            <person name="Thang M."/>
            <person name="Chan C."/>
        </authorList>
    </citation>
    <scope>NUCLEOTIDE SEQUENCE [LARGE SCALE GENOMIC DNA]</scope>
</reference>
<evidence type="ECO:0000256" key="2">
    <source>
        <dbReference type="SAM" id="Phobius"/>
    </source>
</evidence>
<accession>A0ABN9WSS5</accession>
<dbReference type="Proteomes" id="UP001189429">
    <property type="component" value="Unassembled WGS sequence"/>
</dbReference>
<evidence type="ECO:0000313" key="4">
    <source>
        <dbReference type="Proteomes" id="UP001189429"/>
    </source>
</evidence>